<dbReference type="CDD" id="cd01347">
    <property type="entry name" value="ligand_gated_channel"/>
    <property type="match status" value="1"/>
</dbReference>
<keyword evidence="20" id="KW-1185">Reference proteome</keyword>
<keyword evidence="5" id="KW-0410">Iron transport</keyword>
<feature type="signal peptide" evidence="16">
    <location>
        <begin position="1"/>
        <end position="45"/>
    </location>
</feature>
<keyword evidence="9" id="KW-0406">Ion transport</keyword>
<dbReference type="EMBL" id="FUXL01000001">
    <property type="protein sequence ID" value="SJZ58561.1"/>
    <property type="molecule type" value="Genomic_DNA"/>
</dbReference>
<reference evidence="19 20" key="1">
    <citation type="submission" date="2017-02" db="EMBL/GenBank/DDBJ databases">
        <authorList>
            <person name="Peterson S.W."/>
        </authorList>
    </citation>
    <scope>NUCLEOTIDE SEQUENCE [LARGE SCALE GENOMIC DNA]</scope>
    <source>
        <strain evidence="19 20">USBA 369</strain>
    </source>
</reference>
<evidence type="ECO:0000256" key="5">
    <source>
        <dbReference type="ARBA" id="ARBA00022496"/>
    </source>
</evidence>
<evidence type="ECO:0000256" key="12">
    <source>
        <dbReference type="ARBA" id="ARBA00023170"/>
    </source>
</evidence>
<keyword evidence="12" id="KW-0675">Receptor</keyword>
<dbReference type="SUPFAM" id="SSF56935">
    <property type="entry name" value="Porins"/>
    <property type="match status" value="1"/>
</dbReference>
<evidence type="ECO:0000313" key="20">
    <source>
        <dbReference type="Proteomes" id="UP000190135"/>
    </source>
</evidence>
<gene>
    <name evidence="19" type="ORF">SAMN05428963_101373</name>
</gene>
<keyword evidence="13 14" id="KW-0998">Cell outer membrane</keyword>
<evidence type="ECO:0000256" key="6">
    <source>
        <dbReference type="ARBA" id="ARBA00022692"/>
    </source>
</evidence>
<evidence type="ECO:0000256" key="7">
    <source>
        <dbReference type="ARBA" id="ARBA00022729"/>
    </source>
</evidence>
<comment type="subcellular location">
    <subcellularLocation>
        <location evidence="1 14">Cell outer membrane</location>
        <topology evidence="1 14">Multi-pass membrane protein</topology>
    </subcellularLocation>
</comment>
<dbReference type="Gene3D" id="2.40.170.20">
    <property type="entry name" value="TonB-dependent receptor, beta-barrel domain"/>
    <property type="match status" value="1"/>
</dbReference>
<evidence type="ECO:0000259" key="18">
    <source>
        <dbReference type="Pfam" id="PF07715"/>
    </source>
</evidence>
<dbReference type="STRING" id="1365950.SAMN05428963_101373"/>
<dbReference type="InterPro" id="IPR037066">
    <property type="entry name" value="Plug_dom_sf"/>
</dbReference>
<keyword evidence="10 15" id="KW-0798">TonB box</keyword>
<organism evidence="19 20">
    <name type="scientific">Consotaella salsifontis</name>
    <dbReference type="NCBI Taxonomy" id="1365950"/>
    <lineage>
        <taxon>Bacteria</taxon>
        <taxon>Pseudomonadati</taxon>
        <taxon>Pseudomonadota</taxon>
        <taxon>Alphaproteobacteria</taxon>
        <taxon>Hyphomicrobiales</taxon>
        <taxon>Aurantimonadaceae</taxon>
        <taxon>Consotaella</taxon>
    </lineage>
</organism>
<evidence type="ECO:0000256" key="15">
    <source>
        <dbReference type="RuleBase" id="RU003357"/>
    </source>
</evidence>
<dbReference type="Pfam" id="PF07715">
    <property type="entry name" value="Plug"/>
    <property type="match status" value="1"/>
</dbReference>
<keyword evidence="11 14" id="KW-0472">Membrane</keyword>
<evidence type="ECO:0000256" key="3">
    <source>
        <dbReference type="ARBA" id="ARBA00022448"/>
    </source>
</evidence>
<evidence type="ECO:0000256" key="9">
    <source>
        <dbReference type="ARBA" id="ARBA00023065"/>
    </source>
</evidence>
<protein>
    <submittedName>
        <fullName evidence="19">Iron complex outermembrane recepter protein</fullName>
    </submittedName>
</protein>
<sequence>METTQRHGWISESNPRQESLFIAARAPLALLLCSTAIALPSSALAQSAPDQGETTTLQTIVIEGQGGDTTGSNDTVVAKRSATGSKTDTPILDQPASVSVITEDELERRNVQDVQQAVSYTSSVSVDQYGSDDRYDFFQIRGFDQTSLGTYRDGLPIPILGWTASRLEPYGLQRLEVLKGSTSTLFGLNGPGGLINAITKLPQDQAFGEVYTTFGGAHAEVGTDFGGPIGTSGEWSYRFTAIGQDASRSGDYSNDDRIYVAPAVTYSPDAATTFTLLADYNKRDGNTAYGFPAGVDIDPDTFLGEPSFNAFDTEEYNVGYLFDHKFDNGLSIRSNARYTHIDLDYRQVYGAQIDPTIDRTSFFVDGEVERFAIDNQLQYDASWNRIDSKTLVGVDYVHDTLGELALVGTADGIDIYNPVYCGRGCITLDPYLNHDIIQKRTGIYAQEELTLDDRWILTLGGRWDNVETEQKDRDTGARDENTDTAFTKRAGLTYKITDGLAVYGNYSESFQPLITSGQTFEPQEGTQYEVGVKYEPEQINALFTLALFDLKQTNVPSYVTPTTQRQIGEVRVRGVELEGKMALDDRMNLIAAYTYWDAEIEEDGLTGNAGNRPSNVPEHLASLWLDYTLPGDGARGDLTLGAGVRYVGSVYGDDANTVDVGSHTVFDAAINYEVAENVDLAVHATNLFDEKYVSTVYYGTAYYGDGRQILGTLKYSW</sequence>
<evidence type="ECO:0000256" key="8">
    <source>
        <dbReference type="ARBA" id="ARBA00023004"/>
    </source>
</evidence>
<accession>A0A1T4LVA8</accession>
<dbReference type="GO" id="GO:0038023">
    <property type="term" value="F:signaling receptor activity"/>
    <property type="evidence" value="ECO:0007669"/>
    <property type="project" value="InterPro"/>
</dbReference>
<dbReference type="GO" id="GO:0009279">
    <property type="term" value="C:cell outer membrane"/>
    <property type="evidence" value="ECO:0007669"/>
    <property type="project" value="UniProtKB-SubCell"/>
</dbReference>
<feature type="domain" description="TonB-dependent receptor plug" evidence="18">
    <location>
        <begin position="92"/>
        <end position="193"/>
    </location>
</feature>
<evidence type="ECO:0000256" key="10">
    <source>
        <dbReference type="ARBA" id="ARBA00023077"/>
    </source>
</evidence>
<dbReference type="GO" id="GO:0015891">
    <property type="term" value="P:siderophore transport"/>
    <property type="evidence" value="ECO:0007669"/>
    <property type="project" value="InterPro"/>
</dbReference>
<evidence type="ECO:0000256" key="11">
    <source>
        <dbReference type="ARBA" id="ARBA00023136"/>
    </source>
</evidence>
<evidence type="ECO:0000259" key="17">
    <source>
        <dbReference type="Pfam" id="PF00593"/>
    </source>
</evidence>
<dbReference type="FunFam" id="2.170.130.10:FF:000001">
    <property type="entry name" value="Catecholate siderophore TonB-dependent receptor"/>
    <property type="match status" value="1"/>
</dbReference>
<keyword evidence="6 14" id="KW-0812">Transmembrane</keyword>
<dbReference type="Gene3D" id="2.170.130.10">
    <property type="entry name" value="TonB-dependent receptor, plug domain"/>
    <property type="match status" value="1"/>
</dbReference>
<dbReference type="GO" id="GO:0015344">
    <property type="term" value="F:siderophore uptake transmembrane transporter activity"/>
    <property type="evidence" value="ECO:0007669"/>
    <property type="project" value="TreeGrafter"/>
</dbReference>
<name>A0A1T4LVA8_9HYPH</name>
<evidence type="ECO:0000313" key="19">
    <source>
        <dbReference type="EMBL" id="SJZ58561.1"/>
    </source>
</evidence>
<keyword evidence="8" id="KW-0408">Iron</keyword>
<evidence type="ECO:0000256" key="16">
    <source>
        <dbReference type="SAM" id="SignalP"/>
    </source>
</evidence>
<keyword evidence="7 16" id="KW-0732">Signal</keyword>
<dbReference type="PANTHER" id="PTHR32552:SF68">
    <property type="entry name" value="FERRICHROME OUTER MEMBRANE TRANSPORTER_PHAGE RECEPTOR"/>
    <property type="match status" value="1"/>
</dbReference>
<evidence type="ECO:0000256" key="4">
    <source>
        <dbReference type="ARBA" id="ARBA00022452"/>
    </source>
</evidence>
<dbReference type="NCBIfam" id="TIGR01783">
    <property type="entry name" value="TonB-siderophor"/>
    <property type="match status" value="1"/>
</dbReference>
<feature type="domain" description="TonB-dependent receptor-like beta-barrel" evidence="17">
    <location>
        <begin position="268"/>
        <end position="687"/>
    </location>
</feature>
<comment type="similarity">
    <text evidence="2 14 15">Belongs to the TonB-dependent receptor family.</text>
</comment>
<evidence type="ECO:0000256" key="2">
    <source>
        <dbReference type="ARBA" id="ARBA00009810"/>
    </source>
</evidence>
<dbReference type="AlphaFoldDB" id="A0A1T4LVA8"/>
<keyword evidence="4 14" id="KW-1134">Transmembrane beta strand</keyword>
<dbReference type="PANTHER" id="PTHR32552">
    <property type="entry name" value="FERRICHROME IRON RECEPTOR-RELATED"/>
    <property type="match status" value="1"/>
</dbReference>
<dbReference type="OrthoDB" id="9760333at2"/>
<dbReference type="PROSITE" id="PS52016">
    <property type="entry name" value="TONB_DEPENDENT_REC_3"/>
    <property type="match status" value="1"/>
</dbReference>
<proteinExistence type="inferred from homology"/>
<dbReference type="InterPro" id="IPR012910">
    <property type="entry name" value="Plug_dom"/>
</dbReference>
<feature type="chain" id="PRO_5013386745" evidence="16">
    <location>
        <begin position="46"/>
        <end position="717"/>
    </location>
</feature>
<dbReference type="InterPro" id="IPR039426">
    <property type="entry name" value="TonB-dep_rcpt-like"/>
</dbReference>
<dbReference type="Proteomes" id="UP000190135">
    <property type="component" value="Unassembled WGS sequence"/>
</dbReference>
<dbReference type="Pfam" id="PF00593">
    <property type="entry name" value="TonB_dep_Rec_b-barrel"/>
    <property type="match status" value="1"/>
</dbReference>
<dbReference type="RefSeq" id="WP_078706661.1">
    <property type="nucleotide sequence ID" value="NZ_FUXL01000001.1"/>
</dbReference>
<evidence type="ECO:0000256" key="1">
    <source>
        <dbReference type="ARBA" id="ARBA00004571"/>
    </source>
</evidence>
<evidence type="ECO:0000256" key="13">
    <source>
        <dbReference type="ARBA" id="ARBA00023237"/>
    </source>
</evidence>
<dbReference type="InterPro" id="IPR000531">
    <property type="entry name" value="Beta-barrel_TonB"/>
</dbReference>
<keyword evidence="3 14" id="KW-0813">Transport</keyword>
<dbReference type="InterPro" id="IPR036942">
    <property type="entry name" value="Beta-barrel_TonB_sf"/>
</dbReference>
<dbReference type="InterPro" id="IPR010105">
    <property type="entry name" value="TonB_sidphr_rcpt"/>
</dbReference>
<evidence type="ECO:0000256" key="14">
    <source>
        <dbReference type="PROSITE-ProRule" id="PRU01360"/>
    </source>
</evidence>